<evidence type="ECO:0000313" key="1">
    <source>
        <dbReference type="EMBL" id="AQK89821.1"/>
    </source>
</evidence>
<gene>
    <name evidence="1" type="ORF">ZEAMMB73_Zm00001d008428</name>
</gene>
<reference evidence="1" key="1">
    <citation type="submission" date="2015-12" db="EMBL/GenBank/DDBJ databases">
        <title>Update maize B73 reference genome by single molecule sequencing technologies.</title>
        <authorList>
            <consortium name="Maize Genome Sequencing Project"/>
            <person name="Ware D."/>
        </authorList>
    </citation>
    <scope>NUCLEOTIDE SEQUENCE</scope>
    <source>
        <tissue evidence="1">Seedling</tissue>
    </source>
</reference>
<accession>A0A1D6FCR5</accession>
<organism evidence="1">
    <name type="scientific">Zea mays</name>
    <name type="common">Maize</name>
    <dbReference type="NCBI Taxonomy" id="4577"/>
    <lineage>
        <taxon>Eukaryota</taxon>
        <taxon>Viridiplantae</taxon>
        <taxon>Streptophyta</taxon>
        <taxon>Embryophyta</taxon>
        <taxon>Tracheophyta</taxon>
        <taxon>Spermatophyta</taxon>
        <taxon>Magnoliopsida</taxon>
        <taxon>Liliopsida</taxon>
        <taxon>Poales</taxon>
        <taxon>Poaceae</taxon>
        <taxon>PACMAD clade</taxon>
        <taxon>Panicoideae</taxon>
        <taxon>Andropogonodae</taxon>
        <taxon>Andropogoneae</taxon>
        <taxon>Tripsacinae</taxon>
        <taxon>Zea</taxon>
    </lineage>
</organism>
<dbReference type="EMBL" id="CM000784">
    <property type="protein sequence ID" value="AQK89821.1"/>
    <property type="molecule type" value="Genomic_DNA"/>
</dbReference>
<name>A0A1D6FCR5_MAIZE</name>
<dbReference type="AlphaFoldDB" id="A0A1D6FCR5"/>
<sequence>MESFDDTLDVSVPADVYRIISGLRQLQAHNSICSRALHALFVLCSWQPLVCSLNGPLEQWTVNFSSCCGVDCRKS</sequence>
<protein>
    <submittedName>
        <fullName evidence="1">RING-box protein 1a</fullName>
    </submittedName>
</protein>
<proteinExistence type="predicted"/>